<sequence length="294" mass="31518">MSSETSPGLNPAVEETRNTRPSTRHIDLQASEGSAVGRTNWRMTSALWFRDGDMRAESVALGSLRLDSKEPRAVERTWGGRGLWQLASLLNSLATPTSLRGFRQPSPSQFSSSEPQSCAPPPLAVSDDVRSAACLSCLPLIFYDPRRGRGAQDLVVYKAGAALRSSSLHDSLSQPFAGLVGPLYERAAKTANRLKVEQTGIVSGNGGAREAASEGFGMSSAILPEAKHWAILVRSNKLKMSGESLMTGRQGLGRCHMLPPRERAFGQDGPDLEPLGRSPTGDFLVVDAADPFLS</sequence>
<keyword evidence="3" id="KW-1185">Reference proteome</keyword>
<evidence type="ECO:0000256" key="1">
    <source>
        <dbReference type="SAM" id="MobiDB-lite"/>
    </source>
</evidence>
<protein>
    <submittedName>
        <fullName evidence="2">Uncharacterized protein</fullName>
    </submittedName>
</protein>
<gene>
    <name evidence="2" type="ORF">CCHR01_15888</name>
</gene>
<evidence type="ECO:0000313" key="2">
    <source>
        <dbReference type="EMBL" id="KAK1841493.1"/>
    </source>
</evidence>
<feature type="region of interest" description="Disordered" evidence="1">
    <location>
        <begin position="1"/>
        <end position="25"/>
    </location>
</feature>
<dbReference type="EMBL" id="JAQOWY010000477">
    <property type="protein sequence ID" value="KAK1841493.1"/>
    <property type="molecule type" value="Genomic_DNA"/>
</dbReference>
<proteinExistence type="predicted"/>
<feature type="region of interest" description="Disordered" evidence="1">
    <location>
        <begin position="98"/>
        <end position="123"/>
    </location>
</feature>
<organism evidence="2 3">
    <name type="scientific">Colletotrichum chrysophilum</name>
    <dbReference type="NCBI Taxonomy" id="1836956"/>
    <lineage>
        <taxon>Eukaryota</taxon>
        <taxon>Fungi</taxon>
        <taxon>Dikarya</taxon>
        <taxon>Ascomycota</taxon>
        <taxon>Pezizomycotina</taxon>
        <taxon>Sordariomycetes</taxon>
        <taxon>Hypocreomycetidae</taxon>
        <taxon>Glomerellales</taxon>
        <taxon>Glomerellaceae</taxon>
        <taxon>Colletotrichum</taxon>
        <taxon>Colletotrichum gloeosporioides species complex</taxon>
    </lineage>
</organism>
<accession>A0AAD9A4Y8</accession>
<dbReference type="AlphaFoldDB" id="A0AAD9A4Y8"/>
<reference evidence="2" key="1">
    <citation type="submission" date="2023-01" db="EMBL/GenBank/DDBJ databases">
        <title>Colletotrichum chrysophilum M932 genome sequence.</title>
        <authorList>
            <person name="Baroncelli R."/>
        </authorList>
    </citation>
    <scope>NUCLEOTIDE SEQUENCE</scope>
    <source>
        <strain evidence="2">M932</strain>
    </source>
</reference>
<name>A0AAD9A4Y8_9PEZI</name>
<evidence type="ECO:0000313" key="3">
    <source>
        <dbReference type="Proteomes" id="UP001243330"/>
    </source>
</evidence>
<comment type="caution">
    <text evidence="2">The sequence shown here is derived from an EMBL/GenBank/DDBJ whole genome shotgun (WGS) entry which is preliminary data.</text>
</comment>
<dbReference type="Proteomes" id="UP001243330">
    <property type="component" value="Unassembled WGS sequence"/>
</dbReference>
<feature type="compositionally biased region" description="Low complexity" evidence="1">
    <location>
        <begin position="104"/>
        <end position="117"/>
    </location>
</feature>